<organism evidence="4 5">
    <name type="scientific">Schizopora paradoxa</name>
    <dbReference type="NCBI Taxonomy" id="27342"/>
    <lineage>
        <taxon>Eukaryota</taxon>
        <taxon>Fungi</taxon>
        <taxon>Dikarya</taxon>
        <taxon>Basidiomycota</taxon>
        <taxon>Agaricomycotina</taxon>
        <taxon>Agaricomycetes</taxon>
        <taxon>Hymenochaetales</taxon>
        <taxon>Schizoporaceae</taxon>
        <taxon>Schizopora</taxon>
    </lineage>
</organism>
<sequence length="741" mass="80378">MFVPYLFLLASVLSIAGSALGAVSWTATPFNPPSVPLAVRSPYLSAWLAQGGGAALNDVWPSFWTGTTLGWAGYVRVDNVVYNFLGTPSVPNTSAQKAVQQSLKFTSTQSIFVMKAGPVDLTATFISPVEPDDLVRQSLPFAYLSLTAQSNDGGSHSVQVYTDISAEWITGDNSLTANWSTTVGDIITHQVQLENQQLFTEVSDHIQQGSAFYSLAKTSGTTFQTGQDIVVRAQFIDNGVLLNSQDSNFRAVEDDWPVFAFAQDLGTVTSTSSQPVVFSVGHMRDPAVEYIIANDQTQPRNSFFLSEFSTPSDAISFFLGDFQNAMTSANSFDSKVNSDASKISSDYASIVELSIRQVLGATEITVSKNADGSFNTSDVLMFMKEISSDGNVNTVDVIMPSWPAFLYTNPKLGRFLLEGLFRYQATGQYPNKWSVHDLGASYPRALGHNDGNDEPMPVEESGNMLIMTLSYTQASGDNFLITNYFDLLDQWTQFLIADSLIPANQISTDDFAGSLANQTNLAIKGIVGIKAMSVIAGMVGDTARESNYSSIAASYVTQFQGFALSSTGKHLTLSYGNDSSWGLSYNMFADKLLKTNVFPQSLFDLQTSWYKTVFNAFGVPLDTRHTYTKSDWENWTAALVTDATVRDMLVSAVRNYAADGLSSAPLGDWYETTNGGPEGFRARPVVGGHLALLVVDSQLDSSNTTDTQTEKHNAASSSKMQDSIFSFVGVLPALASFFALL</sequence>
<proteinExistence type="predicted"/>
<dbReference type="PANTHER" id="PTHR31987">
    <property type="entry name" value="GLUTAMINASE A-RELATED"/>
    <property type="match status" value="1"/>
</dbReference>
<dbReference type="STRING" id="27342.A0A0H2R6V2"/>
<dbReference type="PANTHER" id="PTHR31987:SF1">
    <property type="entry name" value="GLUTAMINASE A"/>
    <property type="match status" value="1"/>
</dbReference>
<dbReference type="InterPro" id="IPR033433">
    <property type="entry name" value="GtaA_N"/>
</dbReference>
<feature type="domain" description="Glutaminase A central" evidence="2">
    <location>
        <begin position="344"/>
        <end position="693"/>
    </location>
</feature>
<feature type="signal peptide" evidence="1">
    <location>
        <begin position="1"/>
        <end position="21"/>
    </location>
</feature>
<accession>A0A0H2R6V2</accession>
<reference evidence="4 5" key="1">
    <citation type="submission" date="2015-04" db="EMBL/GenBank/DDBJ databases">
        <title>Complete genome sequence of Schizopora paradoxa KUC8140, a cosmopolitan wood degrader in East Asia.</title>
        <authorList>
            <consortium name="DOE Joint Genome Institute"/>
            <person name="Min B."/>
            <person name="Park H."/>
            <person name="Jang Y."/>
            <person name="Kim J.-J."/>
            <person name="Kim K.H."/>
            <person name="Pangilinan J."/>
            <person name="Lipzen A."/>
            <person name="Riley R."/>
            <person name="Grigoriev I.V."/>
            <person name="Spatafora J.W."/>
            <person name="Choi I.-G."/>
        </authorList>
    </citation>
    <scope>NUCLEOTIDE SEQUENCE [LARGE SCALE GENOMIC DNA]</scope>
    <source>
        <strain evidence="4 5">KUC8140</strain>
    </source>
</reference>
<keyword evidence="5" id="KW-1185">Reference proteome</keyword>
<name>A0A0H2R6V2_9AGAM</name>
<dbReference type="EMBL" id="KQ086131">
    <property type="protein sequence ID" value="KLO07574.1"/>
    <property type="molecule type" value="Genomic_DNA"/>
</dbReference>
<dbReference type="InterPro" id="IPR032514">
    <property type="entry name" value="GtaA_central"/>
</dbReference>
<dbReference type="InParanoid" id="A0A0H2R6V2"/>
<dbReference type="AlphaFoldDB" id="A0A0H2R6V2"/>
<protein>
    <submittedName>
        <fullName evidence="4">DUF1793-domain-containing protein</fullName>
    </submittedName>
</protein>
<keyword evidence="1" id="KW-0732">Signal</keyword>
<evidence type="ECO:0000313" key="5">
    <source>
        <dbReference type="Proteomes" id="UP000053477"/>
    </source>
</evidence>
<gene>
    <name evidence="4" type="ORF">SCHPADRAFT_909333</name>
</gene>
<dbReference type="InterPro" id="IPR052743">
    <property type="entry name" value="Glutaminase_GtaA"/>
</dbReference>
<feature type="domain" description="Glutaminase A N-terminal" evidence="3">
    <location>
        <begin position="108"/>
        <end position="339"/>
    </location>
</feature>
<dbReference type="Proteomes" id="UP000053477">
    <property type="component" value="Unassembled WGS sequence"/>
</dbReference>
<evidence type="ECO:0000313" key="4">
    <source>
        <dbReference type="EMBL" id="KLO07574.1"/>
    </source>
</evidence>
<dbReference type="Pfam" id="PF17168">
    <property type="entry name" value="DUF5127"/>
    <property type="match status" value="1"/>
</dbReference>
<evidence type="ECO:0000259" key="3">
    <source>
        <dbReference type="Pfam" id="PF17168"/>
    </source>
</evidence>
<evidence type="ECO:0000256" key="1">
    <source>
        <dbReference type="SAM" id="SignalP"/>
    </source>
</evidence>
<evidence type="ECO:0000259" key="2">
    <source>
        <dbReference type="Pfam" id="PF16335"/>
    </source>
</evidence>
<dbReference type="Pfam" id="PF16335">
    <property type="entry name" value="GtaA_6_Hairpin"/>
    <property type="match status" value="1"/>
</dbReference>
<dbReference type="OrthoDB" id="3918848at2759"/>
<feature type="chain" id="PRO_5005201554" evidence="1">
    <location>
        <begin position="22"/>
        <end position="741"/>
    </location>
</feature>